<keyword evidence="4" id="KW-0762">Sugar transport</keyword>
<dbReference type="CDD" id="cd00006">
    <property type="entry name" value="PTS_IIA_man"/>
    <property type="match status" value="1"/>
</dbReference>
<dbReference type="SUPFAM" id="SSF53062">
    <property type="entry name" value="PTS system fructose IIA component-like"/>
    <property type="match status" value="1"/>
</dbReference>
<gene>
    <name evidence="9" type="ORF">HF320_08440</name>
</gene>
<dbReference type="InterPro" id="IPR051471">
    <property type="entry name" value="Bacterial_PTS_sugar_comp"/>
</dbReference>
<dbReference type="Gene3D" id="3.40.50.510">
    <property type="entry name" value="Phosphotransferase system, mannose-type IIA component"/>
    <property type="match status" value="1"/>
</dbReference>
<evidence type="ECO:0000256" key="3">
    <source>
        <dbReference type="ARBA" id="ARBA00022490"/>
    </source>
</evidence>
<protein>
    <submittedName>
        <fullName evidence="9">PTS system fructose subfamily transporter subunit IIA</fullName>
    </submittedName>
</protein>
<dbReference type="Pfam" id="PF03610">
    <property type="entry name" value="EIIA-man"/>
    <property type="match status" value="1"/>
</dbReference>
<evidence type="ECO:0000256" key="7">
    <source>
        <dbReference type="ARBA" id="ARBA00022777"/>
    </source>
</evidence>
<keyword evidence="10" id="KW-1185">Reference proteome</keyword>
<dbReference type="GO" id="GO:0016301">
    <property type="term" value="F:kinase activity"/>
    <property type="evidence" value="ECO:0007669"/>
    <property type="project" value="UniProtKB-KW"/>
</dbReference>
<dbReference type="RefSeq" id="WP_022387637.1">
    <property type="nucleotide sequence ID" value="NZ_JABBCP010000007.1"/>
</dbReference>
<reference evidence="9 10" key="1">
    <citation type="submission" date="2020-04" db="EMBL/GenBank/DDBJ databases">
        <title>Collinsella sp. KGMB02528 nov., an anaerobic actinobacterium isolated from human feces.</title>
        <authorList>
            <person name="Han K.-I."/>
            <person name="Eom M.K."/>
            <person name="Kim J.-S."/>
            <person name="Lee K.C."/>
            <person name="Suh M.K."/>
            <person name="Park S.-H."/>
            <person name="Lee J.H."/>
            <person name="Kang S.W."/>
            <person name="Park J.-E."/>
            <person name="Oh B.S."/>
            <person name="Yu S.Y."/>
            <person name="Choi S.-H."/>
            <person name="Lee D.H."/>
            <person name="Yoon H."/>
            <person name="Kim B.-Y."/>
            <person name="Lee J.H."/>
            <person name="Lee J.-S."/>
        </authorList>
    </citation>
    <scope>NUCLEOTIDE SEQUENCE [LARGE SCALE GENOMIC DNA]</scope>
    <source>
        <strain evidence="9 10">KGMB02528</strain>
    </source>
</reference>
<keyword evidence="5" id="KW-0808">Transferase</keyword>
<dbReference type="PANTHER" id="PTHR33799">
    <property type="entry name" value="PTS PERMEASE-RELATED-RELATED"/>
    <property type="match status" value="1"/>
</dbReference>
<dbReference type="GO" id="GO:0005737">
    <property type="term" value="C:cytoplasm"/>
    <property type="evidence" value="ECO:0007669"/>
    <property type="project" value="UniProtKB-SubCell"/>
</dbReference>
<feature type="domain" description="PTS EIIA type-4" evidence="8">
    <location>
        <begin position="2"/>
        <end position="126"/>
    </location>
</feature>
<evidence type="ECO:0000256" key="2">
    <source>
        <dbReference type="ARBA" id="ARBA00022448"/>
    </source>
</evidence>
<dbReference type="PANTHER" id="PTHR33799:SF1">
    <property type="entry name" value="PTS SYSTEM MANNOSE-SPECIFIC EIIAB COMPONENT-RELATED"/>
    <property type="match status" value="1"/>
</dbReference>
<evidence type="ECO:0000313" key="10">
    <source>
        <dbReference type="Proteomes" id="UP000546970"/>
    </source>
</evidence>
<accession>A0A7X9UD82</accession>
<dbReference type="AlphaFoldDB" id="A0A7X9UD82"/>
<keyword evidence="6" id="KW-0598">Phosphotransferase system</keyword>
<name>A0A7X9UD82_9ACTN</name>
<keyword evidence="7" id="KW-0418">Kinase</keyword>
<dbReference type="GO" id="GO:0009401">
    <property type="term" value="P:phosphoenolpyruvate-dependent sugar phosphotransferase system"/>
    <property type="evidence" value="ECO:0007669"/>
    <property type="project" value="UniProtKB-KW"/>
</dbReference>
<comment type="caution">
    <text evidence="9">The sequence shown here is derived from an EMBL/GenBank/DDBJ whole genome shotgun (WGS) entry which is preliminary data.</text>
</comment>
<dbReference type="InterPro" id="IPR033887">
    <property type="entry name" value="PTS_IIA_man"/>
</dbReference>
<dbReference type="Proteomes" id="UP000546970">
    <property type="component" value="Unassembled WGS sequence"/>
</dbReference>
<evidence type="ECO:0000313" key="9">
    <source>
        <dbReference type="EMBL" id="NMF56348.1"/>
    </source>
</evidence>
<dbReference type="PROSITE" id="PS51096">
    <property type="entry name" value="PTS_EIIA_TYPE_4"/>
    <property type="match status" value="1"/>
</dbReference>
<evidence type="ECO:0000256" key="5">
    <source>
        <dbReference type="ARBA" id="ARBA00022679"/>
    </source>
</evidence>
<organism evidence="9 10">
    <name type="scientific">Collinsella acetigenes</name>
    <dbReference type="NCBI Taxonomy" id="2713419"/>
    <lineage>
        <taxon>Bacteria</taxon>
        <taxon>Bacillati</taxon>
        <taxon>Actinomycetota</taxon>
        <taxon>Coriobacteriia</taxon>
        <taxon>Coriobacteriales</taxon>
        <taxon>Coriobacteriaceae</taxon>
        <taxon>Collinsella</taxon>
    </lineage>
</organism>
<keyword evidence="3" id="KW-0963">Cytoplasm</keyword>
<dbReference type="GeneID" id="98650903"/>
<dbReference type="InterPro" id="IPR004701">
    <property type="entry name" value="PTS_EIIA_man-typ"/>
</dbReference>
<evidence type="ECO:0000256" key="6">
    <source>
        <dbReference type="ARBA" id="ARBA00022683"/>
    </source>
</evidence>
<evidence type="ECO:0000259" key="8">
    <source>
        <dbReference type="PROSITE" id="PS51096"/>
    </source>
</evidence>
<comment type="subcellular location">
    <subcellularLocation>
        <location evidence="1">Cytoplasm</location>
    </subcellularLocation>
</comment>
<evidence type="ECO:0000256" key="4">
    <source>
        <dbReference type="ARBA" id="ARBA00022597"/>
    </source>
</evidence>
<evidence type="ECO:0000256" key="1">
    <source>
        <dbReference type="ARBA" id="ARBA00004496"/>
    </source>
</evidence>
<dbReference type="EMBL" id="JABBCP010000007">
    <property type="protein sequence ID" value="NMF56348.1"/>
    <property type="molecule type" value="Genomic_DNA"/>
</dbReference>
<keyword evidence="2" id="KW-0813">Transport</keyword>
<sequence length="139" mass="14960">MLNKVLIITHGLFGIELKKSAEMIMGEQENVEALGLIPGQSVDELHAQALEIVKKNEADGFHTVVMVDLMGGSPSNVALMTCLKEVDCDVLVGVNMPMLIAAISGLTFQEDSELAESAFAEGQNGMWLINHAEKKHAQA</sequence>
<dbReference type="InterPro" id="IPR036662">
    <property type="entry name" value="PTS_EIIA_man-typ_sf"/>
</dbReference>
<proteinExistence type="predicted"/>
<dbReference type="GO" id="GO:0016020">
    <property type="term" value="C:membrane"/>
    <property type="evidence" value="ECO:0007669"/>
    <property type="project" value="InterPro"/>
</dbReference>